<sequence length="252" mass="28473">MEDKDYLKRINIVLVDTQDGANIGSVCRAMKTMGITDLTLVTKRSYDEDRVHTLALHAWDVYEKAKRVETLEEALADSVFTVGATRRKGKWRKLSSYSPEQLAQRVSLVGEGKVSIVFGRESDGLRDDEVMQCSSIVTIPTSEAFPSLNLAQSVQIICYVLFNKAQLYPTGMTPVSHERIAHAVDGASASLDSIGYYKWDEERKWMKSFLRDMLERAALGEGEIQRFEKLFDKIGKIKLHKEVRSDESSQLS</sequence>
<feature type="domain" description="tRNA/rRNA methyltransferase SpoU type" evidence="6">
    <location>
        <begin position="10"/>
        <end position="159"/>
    </location>
</feature>
<keyword evidence="4 5" id="KW-0949">S-adenosyl-L-methionine</keyword>
<dbReference type="EMBL" id="JADIMU010000027">
    <property type="protein sequence ID" value="MBO8442961.1"/>
    <property type="molecule type" value="Genomic_DNA"/>
</dbReference>
<evidence type="ECO:0000256" key="4">
    <source>
        <dbReference type="ARBA" id="ARBA00022691"/>
    </source>
</evidence>
<comment type="catalytic activity">
    <reaction evidence="5">
        <text>cytidine(32) in tRNA + S-adenosyl-L-methionine = 2'-O-methylcytidine(32) in tRNA + S-adenosyl-L-homocysteine + H(+)</text>
        <dbReference type="Rhea" id="RHEA:42932"/>
        <dbReference type="Rhea" id="RHEA-COMP:10288"/>
        <dbReference type="Rhea" id="RHEA-COMP:10289"/>
        <dbReference type="ChEBI" id="CHEBI:15378"/>
        <dbReference type="ChEBI" id="CHEBI:57856"/>
        <dbReference type="ChEBI" id="CHEBI:59789"/>
        <dbReference type="ChEBI" id="CHEBI:74495"/>
        <dbReference type="ChEBI" id="CHEBI:82748"/>
        <dbReference type="EC" id="2.1.1.200"/>
    </reaction>
</comment>
<dbReference type="PANTHER" id="PTHR42786:SF2">
    <property type="entry name" value="TRNA (CYTIDINE_URIDINE-2'-O-)-METHYLTRANSFERASE TRMJ"/>
    <property type="match status" value="1"/>
</dbReference>
<dbReference type="GO" id="GO:0160206">
    <property type="term" value="F:tRNA (cytidine(32)/uridine(32)-2'-O)-methyltransferase activity"/>
    <property type="evidence" value="ECO:0007669"/>
    <property type="project" value="UniProtKB-EC"/>
</dbReference>
<evidence type="ECO:0000256" key="5">
    <source>
        <dbReference type="RuleBase" id="RU362024"/>
    </source>
</evidence>
<dbReference type="Proteomes" id="UP000823633">
    <property type="component" value="Unassembled WGS sequence"/>
</dbReference>
<evidence type="ECO:0000256" key="3">
    <source>
        <dbReference type="ARBA" id="ARBA00022679"/>
    </source>
</evidence>
<dbReference type="AlphaFoldDB" id="A0A9D9EAH3"/>
<dbReference type="Gene3D" id="3.40.1280.10">
    <property type="match status" value="1"/>
</dbReference>
<name>A0A9D9EAH3_9SPIR</name>
<dbReference type="PIRSF" id="PIRSF004808">
    <property type="entry name" value="LasT"/>
    <property type="match status" value="1"/>
</dbReference>
<dbReference type="CDD" id="cd18093">
    <property type="entry name" value="SpoU-like_TrmJ"/>
    <property type="match status" value="1"/>
</dbReference>
<keyword evidence="2 5" id="KW-0489">Methyltransferase</keyword>
<reference evidence="7" key="1">
    <citation type="submission" date="2020-10" db="EMBL/GenBank/DDBJ databases">
        <authorList>
            <person name="Gilroy R."/>
        </authorList>
    </citation>
    <scope>NUCLEOTIDE SEQUENCE</scope>
    <source>
        <strain evidence="7">11167</strain>
    </source>
</reference>
<dbReference type="GO" id="GO:0002128">
    <property type="term" value="P:tRNA nucleoside ribose methylation"/>
    <property type="evidence" value="ECO:0007669"/>
    <property type="project" value="TreeGrafter"/>
</dbReference>
<dbReference type="SUPFAM" id="SSF75217">
    <property type="entry name" value="alpha/beta knot"/>
    <property type="match status" value="1"/>
</dbReference>
<dbReference type="PANTHER" id="PTHR42786">
    <property type="entry name" value="TRNA/RRNA METHYLTRANSFERASE"/>
    <property type="match status" value="1"/>
</dbReference>
<comment type="similarity">
    <text evidence="1">Belongs to the class IV-like SAM-binding methyltransferase superfamily. RNA methyltransferase TrmH family.</text>
</comment>
<dbReference type="InterPro" id="IPR001537">
    <property type="entry name" value="SpoU_MeTrfase"/>
</dbReference>
<accession>A0A9D9EAH3</accession>
<dbReference type="GO" id="GO:0005829">
    <property type="term" value="C:cytosol"/>
    <property type="evidence" value="ECO:0007669"/>
    <property type="project" value="TreeGrafter"/>
</dbReference>
<dbReference type="EC" id="2.1.1.200" evidence="5"/>
<keyword evidence="5" id="KW-0819">tRNA processing</keyword>
<gene>
    <name evidence="5" type="primary">trmJ</name>
    <name evidence="7" type="ORF">IAC42_04305</name>
</gene>
<dbReference type="InterPro" id="IPR029028">
    <property type="entry name" value="Alpha/beta_knot_MTases"/>
</dbReference>
<proteinExistence type="inferred from homology"/>
<organism evidence="7 8">
    <name type="scientific">Candidatus Aphodenecus pullistercoris</name>
    <dbReference type="NCBI Taxonomy" id="2840669"/>
    <lineage>
        <taxon>Bacteria</taxon>
        <taxon>Pseudomonadati</taxon>
        <taxon>Spirochaetota</taxon>
        <taxon>Spirochaetia</taxon>
        <taxon>Spirochaetales</taxon>
        <taxon>Candidatus Aphodenecus</taxon>
    </lineage>
</organism>
<comment type="function">
    <text evidence="5">Catalyzes the formation of 2'O-methylated cytidine (Cm32) or 2'O-methylated uridine (Um32) at position 32 in tRNA.</text>
</comment>
<evidence type="ECO:0000313" key="7">
    <source>
        <dbReference type="EMBL" id="MBO8442961.1"/>
    </source>
</evidence>
<evidence type="ECO:0000313" key="8">
    <source>
        <dbReference type="Proteomes" id="UP000823633"/>
    </source>
</evidence>
<protein>
    <recommendedName>
        <fullName evidence="5">tRNA (cytidine/uridine-2'-O-)-methyltransferase TrmJ</fullName>
        <ecNumber evidence="5">2.1.1.200</ecNumber>
    </recommendedName>
    <alternativeName>
        <fullName evidence="5">tRNA (cytidine(32)/uridine(32)-2'-O)-methyltransferase</fullName>
    </alternativeName>
    <alternativeName>
        <fullName evidence="5">tRNA Cm32/Um32 methyltransferase</fullName>
    </alternativeName>
</protein>
<comment type="subunit">
    <text evidence="5">Homodimer.</text>
</comment>
<dbReference type="NCBIfam" id="TIGR00050">
    <property type="entry name" value="rRNA_methyl_1"/>
    <property type="match status" value="1"/>
</dbReference>
<keyword evidence="5" id="KW-0963">Cytoplasm</keyword>
<evidence type="ECO:0000256" key="1">
    <source>
        <dbReference type="ARBA" id="ARBA00007228"/>
    </source>
</evidence>
<dbReference type="GO" id="GO:0003723">
    <property type="term" value="F:RNA binding"/>
    <property type="evidence" value="ECO:0007669"/>
    <property type="project" value="InterPro"/>
</dbReference>
<keyword evidence="3" id="KW-0808">Transferase</keyword>
<dbReference type="Pfam" id="PF00588">
    <property type="entry name" value="SpoU_methylase"/>
    <property type="match status" value="1"/>
</dbReference>
<comment type="caution">
    <text evidence="7">The sequence shown here is derived from an EMBL/GenBank/DDBJ whole genome shotgun (WGS) entry which is preliminary data.</text>
</comment>
<reference evidence="7" key="2">
    <citation type="journal article" date="2021" name="PeerJ">
        <title>Extensive microbial diversity within the chicken gut microbiome revealed by metagenomics and culture.</title>
        <authorList>
            <person name="Gilroy R."/>
            <person name="Ravi A."/>
            <person name="Getino M."/>
            <person name="Pursley I."/>
            <person name="Horton D.L."/>
            <person name="Alikhan N.F."/>
            <person name="Baker D."/>
            <person name="Gharbi K."/>
            <person name="Hall N."/>
            <person name="Watson M."/>
            <person name="Adriaenssens E.M."/>
            <person name="Foster-Nyarko E."/>
            <person name="Jarju S."/>
            <person name="Secka A."/>
            <person name="Antonio M."/>
            <person name="Oren A."/>
            <person name="Chaudhuri R.R."/>
            <person name="La Ragione R."/>
            <person name="Hildebrand F."/>
            <person name="Pallen M.J."/>
        </authorList>
    </citation>
    <scope>NUCLEOTIDE SEQUENCE</scope>
    <source>
        <strain evidence="7">11167</strain>
    </source>
</reference>
<dbReference type="InterPro" id="IPR029026">
    <property type="entry name" value="tRNA_m1G_MTases_N"/>
</dbReference>
<evidence type="ECO:0000259" key="6">
    <source>
        <dbReference type="Pfam" id="PF00588"/>
    </source>
</evidence>
<comment type="catalytic activity">
    <reaction evidence="5">
        <text>uridine(32) in tRNA + S-adenosyl-L-methionine = 2'-O-methyluridine(32) in tRNA + S-adenosyl-L-homocysteine + H(+)</text>
        <dbReference type="Rhea" id="RHEA:42936"/>
        <dbReference type="Rhea" id="RHEA-COMP:10107"/>
        <dbReference type="Rhea" id="RHEA-COMP:10290"/>
        <dbReference type="ChEBI" id="CHEBI:15378"/>
        <dbReference type="ChEBI" id="CHEBI:57856"/>
        <dbReference type="ChEBI" id="CHEBI:59789"/>
        <dbReference type="ChEBI" id="CHEBI:65315"/>
        <dbReference type="ChEBI" id="CHEBI:74478"/>
        <dbReference type="EC" id="2.1.1.200"/>
    </reaction>
</comment>
<evidence type="ECO:0000256" key="2">
    <source>
        <dbReference type="ARBA" id="ARBA00022603"/>
    </source>
</evidence>
<dbReference type="InterPro" id="IPR004384">
    <property type="entry name" value="RNA_MeTrfase_TrmJ/LasT"/>
</dbReference>
<comment type="subcellular location">
    <subcellularLocation>
        <location evidence="5">Cytoplasm</location>
    </subcellularLocation>
</comment>